<proteinExistence type="predicted"/>
<accession>A0A8J2L7G7</accession>
<dbReference type="EMBL" id="CAJVCH010543877">
    <property type="protein sequence ID" value="CAG7827528.1"/>
    <property type="molecule type" value="Genomic_DNA"/>
</dbReference>
<sequence>MAAVQDGRAVLIICKTIDDCQRVELCLKIIDTIEPVNPDMIFEEYSHKFRTVKNLTEEQHAVVSSSVLYPSDVVVTTRTLARNLQLIPSATVDSNGGLHVCLGFLPRTQREKET</sequence>
<dbReference type="AlphaFoldDB" id="A0A8J2L7G7"/>
<protein>
    <submittedName>
        <fullName evidence="1">Uncharacterized protein</fullName>
    </submittedName>
</protein>
<organism evidence="1 2">
    <name type="scientific">Allacma fusca</name>
    <dbReference type="NCBI Taxonomy" id="39272"/>
    <lineage>
        <taxon>Eukaryota</taxon>
        <taxon>Metazoa</taxon>
        <taxon>Ecdysozoa</taxon>
        <taxon>Arthropoda</taxon>
        <taxon>Hexapoda</taxon>
        <taxon>Collembola</taxon>
        <taxon>Symphypleona</taxon>
        <taxon>Sminthuridae</taxon>
        <taxon>Allacma</taxon>
    </lineage>
</organism>
<gene>
    <name evidence="1" type="ORF">AFUS01_LOCUS37510</name>
</gene>
<evidence type="ECO:0000313" key="1">
    <source>
        <dbReference type="EMBL" id="CAG7827528.1"/>
    </source>
</evidence>
<comment type="caution">
    <text evidence="1">The sequence shown here is derived from an EMBL/GenBank/DDBJ whole genome shotgun (WGS) entry which is preliminary data.</text>
</comment>
<keyword evidence="2" id="KW-1185">Reference proteome</keyword>
<name>A0A8J2L7G7_9HEXA</name>
<evidence type="ECO:0000313" key="2">
    <source>
        <dbReference type="Proteomes" id="UP000708208"/>
    </source>
</evidence>
<reference evidence="1" key="1">
    <citation type="submission" date="2021-06" db="EMBL/GenBank/DDBJ databases">
        <authorList>
            <person name="Hodson N. C."/>
            <person name="Mongue J. A."/>
            <person name="Jaron S. K."/>
        </authorList>
    </citation>
    <scope>NUCLEOTIDE SEQUENCE</scope>
</reference>
<feature type="non-terminal residue" evidence="1">
    <location>
        <position position="114"/>
    </location>
</feature>
<dbReference type="Proteomes" id="UP000708208">
    <property type="component" value="Unassembled WGS sequence"/>
</dbReference>